<proteinExistence type="predicted"/>
<keyword evidence="2" id="KW-1185">Reference proteome</keyword>
<dbReference type="Proteomes" id="UP000535182">
    <property type="component" value="Unassembled WGS sequence"/>
</dbReference>
<accession>A0A9X0QA66</accession>
<dbReference type="EMBL" id="JACHEB010000001">
    <property type="protein sequence ID" value="MBB5326520.1"/>
    <property type="molecule type" value="Genomic_DNA"/>
</dbReference>
<evidence type="ECO:0000313" key="1">
    <source>
        <dbReference type="EMBL" id="MBB5326520.1"/>
    </source>
</evidence>
<comment type="caution">
    <text evidence="1">The sequence shown here is derived from an EMBL/GenBank/DDBJ whole genome shotgun (WGS) entry which is preliminary data.</text>
</comment>
<name>A0A9X0QA66_9BACT</name>
<gene>
    <name evidence="1" type="ORF">HDF14_000114</name>
</gene>
<evidence type="ECO:0000313" key="2">
    <source>
        <dbReference type="Proteomes" id="UP000535182"/>
    </source>
</evidence>
<sequence length="67" mass="7572">MLLVSIGHKQLLLWHGRGHRFDPDQVHQLHQQNRQKNAIGLALTPHLRSTLCVTDQSADLKSSSQIP</sequence>
<dbReference type="AlphaFoldDB" id="A0A9X0QA66"/>
<organism evidence="1 2">
    <name type="scientific">Tunturiibacter gelidiferens</name>
    <dbReference type="NCBI Taxonomy" id="3069689"/>
    <lineage>
        <taxon>Bacteria</taxon>
        <taxon>Pseudomonadati</taxon>
        <taxon>Acidobacteriota</taxon>
        <taxon>Terriglobia</taxon>
        <taxon>Terriglobales</taxon>
        <taxon>Acidobacteriaceae</taxon>
        <taxon>Tunturiibacter</taxon>
    </lineage>
</organism>
<protein>
    <submittedName>
        <fullName evidence="1">Uncharacterized protein</fullName>
    </submittedName>
</protein>
<reference evidence="1 2" key="1">
    <citation type="submission" date="2020-08" db="EMBL/GenBank/DDBJ databases">
        <title>Genomic Encyclopedia of Type Strains, Phase IV (KMG-V): Genome sequencing to study the core and pangenomes of soil and plant-associated prokaryotes.</title>
        <authorList>
            <person name="Whitman W."/>
        </authorList>
    </citation>
    <scope>NUCLEOTIDE SEQUENCE [LARGE SCALE GENOMIC DNA]</scope>
    <source>
        <strain evidence="1 2">X5P2</strain>
    </source>
</reference>